<dbReference type="RefSeq" id="XP_012402805.2">
    <property type="nucleotide sequence ID" value="XM_012547351.3"/>
</dbReference>
<evidence type="ECO:0000256" key="1">
    <source>
        <dbReference type="ARBA" id="ARBA00023180"/>
    </source>
</evidence>
<keyword evidence="3" id="KW-0732">Signal</keyword>
<dbReference type="InterPro" id="IPR037055">
    <property type="entry name" value="MHC_I-like_Ag-recog_sf"/>
</dbReference>
<reference evidence="5 6" key="1">
    <citation type="journal article" date="2011" name="Proc. Natl. Acad. Sci. U.S.A.">
        <title>Genetic diversity and population structure of the endangered marsupial Sarcophilus harrisii (Tasmanian devil).</title>
        <authorList>
            <person name="Miller W."/>
            <person name="Hayes V.M."/>
            <person name="Ratan A."/>
            <person name="Petersen D.C."/>
            <person name="Wittekindt N.E."/>
            <person name="Miller J."/>
            <person name="Walenz B."/>
            <person name="Knight J."/>
            <person name="Qi J."/>
            <person name="Zhao F."/>
            <person name="Wang Q."/>
            <person name="Bedoya-Reina O.C."/>
            <person name="Katiyar N."/>
            <person name="Tomsho L.P."/>
            <person name="Kasson L.M."/>
            <person name="Hardie R.A."/>
            <person name="Woodbridge P."/>
            <person name="Tindall E.A."/>
            <person name="Bertelsen M.F."/>
            <person name="Dixon D."/>
            <person name="Pyecroft S."/>
            <person name="Helgen K.M."/>
            <person name="Lesk A.M."/>
            <person name="Pringle T.H."/>
            <person name="Patterson N."/>
            <person name="Zhang Y."/>
            <person name="Kreiss A."/>
            <person name="Woods G.M."/>
            <person name="Jones M.E."/>
            <person name="Schuster S.C."/>
        </authorList>
    </citation>
    <scope>NUCLEOTIDE SEQUENCE [LARGE SCALE GENOMIC DNA]</scope>
</reference>
<dbReference type="FunFam" id="3.30.500.10:FF:000001">
    <property type="entry name" value="H-2 class I histocompatibility antigen, alpha chain"/>
    <property type="match status" value="1"/>
</dbReference>
<dbReference type="FunCoup" id="G3WY24">
    <property type="interactions" value="75"/>
</dbReference>
<dbReference type="STRING" id="9305.ENSSHAP00000020329"/>
<keyword evidence="1" id="KW-0325">Glycoprotein</keyword>
<evidence type="ECO:0000313" key="5">
    <source>
        <dbReference type="Ensembl" id="ENSSHAP00000020329.1"/>
    </source>
</evidence>
<dbReference type="GO" id="GO:0002476">
    <property type="term" value="P:antigen processing and presentation of endogenous peptide antigen via MHC class Ib"/>
    <property type="evidence" value="ECO:0007669"/>
    <property type="project" value="TreeGrafter"/>
</dbReference>
<dbReference type="GeneID" id="100932919"/>
<dbReference type="PROSITE" id="PS50835">
    <property type="entry name" value="IG_LIKE"/>
    <property type="match status" value="1"/>
</dbReference>
<dbReference type="Pfam" id="PF00129">
    <property type="entry name" value="MHC_I"/>
    <property type="match status" value="1"/>
</dbReference>
<reference evidence="5" key="3">
    <citation type="submission" date="2025-09" db="UniProtKB">
        <authorList>
            <consortium name="Ensembl"/>
        </authorList>
    </citation>
    <scope>IDENTIFICATION</scope>
</reference>
<reference evidence="5" key="2">
    <citation type="submission" date="2025-08" db="UniProtKB">
        <authorList>
            <consortium name="Ensembl"/>
        </authorList>
    </citation>
    <scope>IDENTIFICATION</scope>
</reference>
<proteinExistence type="inferred from homology"/>
<dbReference type="Gene3D" id="3.30.500.10">
    <property type="entry name" value="MHC class I-like antigen recognition-like"/>
    <property type="match status" value="1"/>
</dbReference>
<dbReference type="GO" id="GO:0001916">
    <property type="term" value="P:positive regulation of T cell mediated cytotoxicity"/>
    <property type="evidence" value="ECO:0007669"/>
    <property type="project" value="TreeGrafter"/>
</dbReference>
<evidence type="ECO:0000259" key="4">
    <source>
        <dbReference type="PROSITE" id="PS50835"/>
    </source>
</evidence>
<evidence type="ECO:0000256" key="3">
    <source>
        <dbReference type="SAM" id="SignalP"/>
    </source>
</evidence>
<dbReference type="Gene3D" id="2.60.40.10">
    <property type="entry name" value="Immunoglobulins"/>
    <property type="match status" value="1"/>
</dbReference>
<keyword evidence="6" id="KW-1185">Reference proteome</keyword>
<dbReference type="AlphaFoldDB" id="G3WY24"/>
<dbReference type="InParanoid" id="G3WY24"/>
<dbReference type="PANTHER" id="PTHR16675:SF289">
    <property type="entry name" value="ZINC-ALPHA-2-GLYCOPROTEIN"/>
    <property type="match status" value="1"/>
</dbReference>
<gene>
    <name evidence="5" type="primary">LOC100932919</name>
</gene>
<feature type="chain" id="PRO_5003459248" description="Ig-like domain-containing protein" evidence="3">
    <location>
        <begin position="21"/>
        <end position="298"/>
    </location>
</feature>
<dbReference type="InterPro" id="IPR013783">
    <property type="entry name" value="Ig-like_fold"/>
</dbReference>
<evidence type="ECO:0000313" key="6">
    <source>
        <dbReference type="Proteomes" id="UP000007648"/>
    </source>
</evidence>
<dbReference type="eggNOG" id="ENOG502RWW3">
    <property type="taxonomic scope" value="Eukaryota"/>
</dbReference>
<comment type="similarity">
    <text evidence="2">Belongs to the MHC class I family.</text>
</comment>
<dbReference type="InterPro" id="IPR011162">
    <property type="entry name" value="MHC_I/II-like_Ag-recog"/>
</dbReference>
<dbReference type="Pfam" id="PF07654">
    <property type="entry name" value="C1-set"/>
    <property type="match status" value="1"/>
</dbReference>
<dbReference type="PROSITE" id="PS00290">
    <property type="entry name" value="IG_MHC"/>
    <property type="match status" value="1"/>
</dbReference>
<dbReference type="SUPFAM" id="SSF48726">
    <property type="entry name" value="Immunoglobulin"/>
    <property type="match status" value="1"/>
</dbReference>
<dbReference type="InterPro" id="IPR036179">
    <property type="entry name" value="Ig-like_dom_sf"/>
</dbReference>
<dbReference type="Ensembl" id="ENSSHAT00000020490.2">
    <property type="protein sequence ID" value="ENSSHAP00000020329.1"/>
    <property type="gene ID" value="ENSSHAG00000017241.2"/>
</dbReference>
<evidence type="ECO:0000256" key="2">
    <source>
        <dbReference type="RuleBase" id="RU004439"/>
    </source>
</evidence>
<dbReference type="PRINTS" id="PR01638">
    <property type="entry name" value="MHCCLASSI"/>
</dbReference>
<name>G3WY24_SARHA</name>
<organism evidence="5 6">
    <name type="scientific">Sarcophilus harrisii</name>
    <name type="common">Tasmanian devil</name>
    <name type="synonym">Sarcophilus laniarius</name>
    <dbReference type="NCBI Taxonomy" id="9305"/>
    <lineage>
        <taxon>Eukaryota</taxon>
        <taxon>Metazoa</taxon>
        <taxon>Chordata</taxon>
        <taxon>Craniata</taxon>
        <taxon>Vertebrata</taxon>
        <taxon>Euteleostomi</taxon>
        <taxon>Mammalia</taxon>
        <taxon>Metatheria</taxon>
        <taxon>Dasyuromorphia</taxon>
        <taxon>Dasyuridae</taxon>
        <taxon>Sarcophilus</taxon>
    </lineage>
</organism>
<dbReference type="InterPro" id="IPR007110">
    <property type="entry name" value="Ig-like_dom"/>
</dbReference>
<accession>G3WY24</accession>
<dbReference type="OMA" id="APYSCYV"/>
<dbReference type="GO" id="GO:0002486">
    <property type="term" value="P:antigen processing and presentation of endogenous peptide antigen via MHC class I via ER pathway, TAP-independent"/>
    <property type="evidence" value="ECO:0007669"/>
    <property type="project" value="TreeGrafter"/>
</dbReference>
<dbReference type="InterPro" id="IPR003597">
    <property type="entry name" value="Ig_C1-set"/>
</dbReference>
<dbReference type="InterPro" id="IPR001039">
    <property type="entry name" value="MHC_I_a_a1/a2"/>
</dbReference>
<protein>
    <recommendedName>
        <fullName evidence="4">Ig-like domain-containing protein</fullName>
    </recommendedName>
</protein>
<feature type="signal peptide" evidence="3">
    <location>
        <begin position="1"/>
        <end position="20"/>
    </location>
</feature>
<dbReference type="HOGENOM" id="CLU_047501_0_1_1"/>
<dbReference type="OrthoDB" id="8936120at2759"/>
<feature type="domain" description="Ig-like" evidence="4">
    <location>
        <begin position="208"/>
        <end position="298"/>
    </location>
</feature>
<dbReference type="SUPFAM" id="SSF54452">
    <property type="entry name" value="MHC antigen-recognition domain"/>
    <property type="match status" value="1"/>
</dbReference>
<dbReference type="PANTHER" id="PTHR16675">
    <property type="entry name" value="MHC CLASS I-RELATED"/>
    <property type="match status" value="1"/>
</dbReference>
<dbReference type="KEGG" id="shr:100932919"/>
<dbReference type="InterPro" id="IPR011161">
    <property type="entry name" value="MHC_I-like_Ag-recog"/>
</dbReference>
<dbReference type="GO" id="GO:0005615">
    <property type="term" value="C:extracellular space"/>
    <property type="evidence" value="ECO:0007669"/>
    <property type="project" value="TreeGrafter"/>
</dbReference>
<sequence length="298" mass="34182">MMGSLTTIFILLLFMDTTMSKKSGARCYTLIYQDTALSHPGPEEFSFTNTGYLNGQAFYQYDSKSQKAIPLSPWDKVEGMNDWEKESQLQKRREDFVLENMQNITDYYNDGKGSHIFQGRFGCQLCGDNFAKGFWKCQYDGRDFIEFKTTEIPAWIPLDPAADVIKQRWEADPGAVYRAKAYLEEECIGTLRTYLELGKAYLHQLIPPKVNLSHYSAPGGNLVLECLAYDFYPREIELHWLQDGKIQKKEVGQTQIIGNGTYQVSITVNIPLLKKKSYSCHVVHESLPEAFIVAWDEE</sequence>
<dbReference type="InterPro" id="IPR050208">
    <property type="entry name" value="MHC_class-I_related"/>
</dbReference>
<dbReference type="Proteomes" id="UP000007648">
    <property type="component" value="Unassembled WGS sequence"/>
</dbReference>
<dbReference type="GO" id="GO:0009897">
    <property type="term" value="C:external side of plasma membrane"/>
    <property type="evidence" value="ECO:0007669"/>
    <property type="project" value="TreeGrafter"/>
</dbReference>
<dbReference type="GeneTree" id="ENSGT01120000271828"/>
<dbReference type="InterPro" id="IPR003006">
    <property type="entry name" value="Ig/MHC_CS"/>
</dbReference>
<dbReference type="SMART" id="SM00407">
    <property type="entry name" value="IGc1"/>
    <property type="match status" value="1"/>
</dbReference>
<dbReference type="GO" id="GO:0006955">
    <property type="term" value="P:immune response"/>
    <property type="evidence" value="ECO:0007669"/>
    <property type="project" value="TreeGrafter"/>
</dbReference>